<dbReference type="NCBIfam" id="NF033510">
    <property type="entry name" value="Ca_tandemer"/>
    <property type="match status" value="3"/>
</dbReference>
<feature type="domain" description="Bacterial Ig-like" evidence="2">
    <location>
        <begin position="1100"/>
        <end position="1178"/>
    </location>
</feature>
<feature type="region of interest" description="Disordered" evidence="1">
    <location>
        <begin position="1229"/>
        <end position="1251"/>
    </location>
</feature>
<reference evidence="3 4" key="1">
    <citation type="submission" date="2024-09" db="EMBL/GenBank/DDBJ databases">
        <authorList>
            <person name="Sun Q."/>
            <person name="Mori K."/>
        </authorList>
    </citation>
    <scope>NUCLEOTIDE SEQUENCE [LARGE SCALE GENOMIC DNA]</scope>
    <source>
        <strain evidence="3 4">CCM 8545</strain>
    </source>
</reference>
<feature type="domain" description="Bacterial Ig-like" evidence="2">
    <location>
        <begin position="768"/>
        <end position="845"/>
    </location>
</feature>
<feature type="domain" description="Bacterial Ig-like" evidence="2">
    <location>
        <begin position="305"/>
        <end position="397"/>
    </location>
</feature>
<evidence type="ECO:0000259" key="2">
    <source>
        <dbReference type="Pfam" id="PF19077"/>
    </source>
</evidence>
<comment type="caution">
    <text evidence="3">The sequence shown here is derived from an EMBL/GenBank/DDBJ whole genome shotgun (WGS) entry which is preliminary data.</text>
</comment>
<evidence type="ECO:0000256" key="1">
    <source>
        <dbReference type="SAM" id="MobiDB-lite"/>
    </source>
</evidence>
<accession>A0ABV6CCU1</accession>
<evidence type="ECO:0000313" key="4">
    <source>
        <dbReference type="Proteomes" id="UP001589758"/>
    </source>
</evidence>
<dbReference type="Pfam" id="PF19077">
    <property type="entry name" value="Big_13"/>
    <property type="match status" value="4"/>
</dbReference>
<dbReference type="InterPro" id="IPR044016">
    <property type="entry name" value="Big_13"/>
</dbReference>
<evidence type="ECO:0000313" key="3">
    <source>
        <dbReference type="EMBL" id="MFC0179950.1"/>
    </source>
</evidence>
<feature type="non-terminal residue" evidence="3">
    <location>
        <position position="1274"/>
    </location>
</feature>
<keyword evidence="4" id="KW-1185">Reference proteome</keyword>
<name>A0ABV6CCU1_9GAMM</name>
<gene>
    <name evidence="3" type="ORF">ACFFIT_07595</name>
</gene>
<dbReference type="Proteomes" id="UP001589758">
    <property type="component" value="Unassembled WGS sequence"/>
</dbReference>
<dbReference type="EMBL" id="JBHLXE010000087">
    <property type="protein sequence ID" value="MFC0179950.1"/>
    <property type="molecule type" value="Genomic_DNA"/>
</dbReference>
<feature type="region of interest" description="Disordered" evidence="1">
    <location>
        <begin position="379"/>
        <end position="406"/>
    </location>
</feature>
<protein>
    <submittedName>
        <fullName evidence="3">Ig-like domain-containing protein</fullName>
    </submittedName>
</protein>
<sequence length="1274" mass="136832">MPNFKVILTNTANKTANVRTIKGKTEINVTNQDVVIIRHAKKNTFIGKEKFEVVRKGDDLEIILSENPLEVLVLKGFYLTDGTIKITAVTGDDTLNAINEETQSLLTLSDGESVSIDFTGQQFEVDTAVFDEFDFDSSGAILLAAIVGIGAIIAGGEIFSDTKSIGDVYVTPPGQLENIIIDGRKPDGTFGKGTPTIKGKGDPDDSIIVDVDTNGDGKADDTFVFSPNPGPGELPGKFNPDGTFEINLPPDYDLPEGDVNITVTPKDSYGNKGPGTDIPLFVDKTAPNSPEVDQFALDNIGDYQGNLNDGDVTDDTRPTFTGKGEPDGIVNVYINGEKQTFNAQESQPTVDSQGNWTFELPPSAALKDGDNTITFTVTDKAGNESDHTPPFNVKVDTSPAPEALSPDSWKIIDDANEDELIGSKEINNGDVTDDNQPTLSGTAPAGVSQIAIFINGKEVARVDTNKNGNWTYQIDDKLNDGDNQIEVAPINRAGNIGEKSSVEFTVDTNLPSASNPMVSELTLTADQGTILGAINNGSTTDDATPVLSGKAEPSIQSIKIYLTDPFGQLTFLAQVPVDEDGVWQFDPPKQYLSGANTLHVVPVTAAGYELAVQDAPTYSFEFTGALPSQVALLSVLEIGDNYSMVNPEDETNQNQLLVRGSAEPNTTVNIMVDGRVVGTTTSNEKGYWEYELNLDSLSNGQARSFSTFSSAAEDGVYKISASMPDSTGGIWETADWEIKLNRSEPAAPELIEVLDHQGAEKDVLVNQSTTDDTLPILKGKGLANSTIEIYDNGLLIGTTKTNNQGEWIFVPPNQLANGLHSITMVQLNKVGNKSQPSEPFIVNVDSIPGNLVITSAEYSKNGSLKIAGENTYINDNLPTIKGIGPVGAIIEITVNDQKGTAVVDDSGHWSFKVLSPLNDGDYIFKARIVGANRDIDTDELLSAKEETFSLKVLVALPDAPIITEILDTVGSVQQDVLSREGKIHNDPAPYIKGTGEPGYTVNLYNFGKLVGTTIVKSDGSWELVAVNPYIGENKYTVTTVDMVNDESTPSPELIINYDPTLNTTPWPENDDGLLFLIDDVQTLGQENSDLNYKEFIARGETTNDNKPTFTGKAPLGAKTIKVYLDGEEVAIVPVIDGSWSYTPDENLEDGEHKFEVAVLSQYGNEGPKSKEWNFIVDTSSPGSIENLNIEGYNPDTDGLNTTTPTITGKGEAGQDVVVTLPNGEELVFSTDPKEGEYPLSYGPTDGNGKADFALEIPEGKLTDNTSGDLSVKQR</sequence>
<dbReference type="Gene3D" id="2.60.40.10">
    <property type="entry name" value="Immunoglobulins"/>
    <property type="match status" value="9"/>
</dbReference>
<organism evidence="3 4">
    <name type="scientific">Thorsellia kenyensis</name>
    <dbReference type="NCBI Taxonomy" id="1549888"/>
    <lineage>
        <taxon>Bacteria</taxon>
        <taxon>Pseudomonadati</taxon>
        <taxon>Pseudomonadota</taxon>
        <taxon>Gammaproteobacteria</taxon>
        <taxon>Enterobacterales</taxon>
        <taxon>Thorselliaceae</taxon>
        <taxon>Thorsellia</taxon>
    </lineage>
</organism>
<dbReference type="RefSeq" id="WP_385877064.1">
    <property type="nucleotide sequence ID" value="NZ_JBHLXE010000087.1"/>
</dbReference>
<dbReference type="InterPro" id="IPR013783">
    <property type="entry name" value="Ig-like_fold"/>
</dbReference>
<proteinExistence type="predicted"/>
<feature type="domain" description="Bacterial Ig-like" evidence="2">
    <location>
        <begin position="428"/>
        <end position="508"/>
    </location>
</feature>